<dbReference type="HOGENOM" id="CLU_2426722_0_0_1"/>
<sequence length="91" mass="10141">MILSFLTSQLLAIVHIVLHVVFAKDLLRVHECTIAEATNNLEIRRLPLILPESSPPSIRLKLLSQTAPSSLLCWPSNDQALDPTIFARCII</sequence>
<proteinExistence type="predicted"/>
<evidence type="ECO:0008006" key="4">
    <source>
        <dbReference type="Google" id="ProtNLM"/>
    </source>
</evidence>
<gene>
    <name evidence="2" type="ORF">BOTBODRAFT_35886</name>
</gene>
<keyword evidence="1" id="KW-0732">Signal</keyword>
<reference evidence="3" key="1">
    <citation type="journal article" date="2014" name="Proc. Natl. Acad. Sci. U.S.A.">
        <title>Extensive sampling of basidiomycete genomes demonstrates inadequacy of the white-rot/brown-rot paradigm for wood decay fungi.</title>
        <authorList>
            <person name="Riley R."/>
            <person name="Salamov A.A."/>
            <person name="Brown D.W."/>
            <person name="Nagy L.G."/>
            <person name="Floudas D."/>
            <person name="Held B.W."/>
            <person name="Levasseur A."/>
            <person name="Lombard V."/>
            <person name="Morin E."/>
            <person name="Otillar R."/>
            <person name="Lindquist E.A."/>
            <person name="Sun H."/>
            <person name="LaButti K.M."/>
            <person name="Schmutz J."/>
            <person name="Jabbour D."/>
            <person name="Luo H."/>
            <person name="Baker S.E."/>
            <person name="Pisabarro A.G."/>
            <person name="Walton J.D."/>
            <person name="Blanchette R.A."/>
            <person name="Henrissat B."/>
            <person name="Martin F."/>
            <person name="Cullen D."/>
            <person name="Hibbett D.S."/>
            <person name="Grigoriev I.V."/>
        </authorList>
    </citation>
    <scope>NUCLEOTIDE SEQUENCE [LARGE SCALE GENOMIC DNA]</scope>
    <source>
        <strain evidence="3">FD-172 SS1</strain>
    </source>
</reference>
<feature type="chain" id="PRO_5001641377" description="Secreted protein" evidence="1">
    <location>
        <begin position="24"/>
        <end position="91"/>
    </location>
</feature>
<dbReference type="InParanoid" id="A0A067MGR1"/>
<organism evidence="2 3">
    <name type="scientific">Botryobasidium botryosum (strain FD-172 SS1)</name>
    <dbReference type="NCBI Taxonomy" id="930990"/>
    <lineage>
        <taxon>Eukaryota</taxon>
        <taxon>Fungi</taxon>
        <taxon>Dikarya</taxon>
        <taxon>Basidiomycota</taxon>
        <taxon>Agaricomycotina</taxon>
        <taxon>Agaricomycetes</taxon>
        <taxon>Cantharellales</taxon>
        <taxon>Botryobasidiaceae</taxon>
        <taxon>Botryobasidium</taxon>
    </lineage>
</organism>
<evidence type="ECO:0000313" key="3">
    <source>
        <dbReference type="Proteomes" id="UP000027195"/>
    </source>
</evidence>
<feature type="signal peptide" evidence="1">
    <location>
        <begin position="1"/>
        <end position="23"/>
    </location>
</feature>
<protein>
    <recommendedName>
        <fullName evidence="4">Secreted protein</fullName>
    </recommendedName>
</protein>
<accession>A0A067MGR1</accession>
<name>A0A067MGR1_BOTB1</name>
<keyword evidence="3" id="KW-1185">Reference proteome</keyword>
<dbReference type="EMBL" id="KL198064">
    <property type="protein sequence ID" value="KDQ10766.1"/>
    <property type="molecule type" value="Genomic_DNA"/>
</dbReference>
<dbReference type="AlphaFoldDB" id="A0A067MGR1"/>
<evidence type="ECO:0000313" key="2">
    <source>
        <dbReference type="EMBL" id="KDQ10766.1"/>
    </source>
</evidence>
<evidence type="ECO:0000256" key="1">
    <source>
        <dbReference type="SAM" id="SignalP"/>
    </source>
</evidence>
<dbReference type="Proteomes" id="UP000027195">
    <property type="component" value="Unassembled WGS sequence"/>
</dbReference>